<name>A0A9X0CM79_9CNID</name>
<dbReference type="Proteomes" id="UP001163046">
    <property type="component" value="Unassembled WGS sequence"/>
</dbReference>
<comment type="caution">
    <text evidence="1">The sequence shown here is derived from an EMBL/GenBank/DDBJ whole genome shotgun (WGS) entry which is preliminary data.</text>
</comment>
<keyword evidence="2" id="KW-1185">Reference proteome</keyword>
<accession>A0A9X0CM79</accession>
<gene>
    <name evidence="1" type="ORF">OS493_007708</name>
</gene>
<proteinExistence type="predicted"/>
<protein>
    <submittedName>
        <fullName evidence="1">Uncharacterized protein</fullName>
    </submittedName>
</protein>
<sequence>MSYCPHRVAVPVYCSRTFDKQAVFLILTNVLEAKMPPSLVFPFAVCVGENLIRRDYFFLFFKSNPRERDEETKPSKTIREKRWL</sequence>
<evidence type="ECO:0000313" key="2">
    <source>
        <dbReference type="Proteomes" id="UP001163046"/>
    </source>
</evidence>
<dbReference type="AlphaFoldDB" id="A0A9X0CM79"/>
<dbReference type="EMBL" id="MU827304">
    <property type="protein sequence ID" value="KAJ7365066.1"/>
    <property type="molecule type" value="Genomic_DNA"/>
</dbReference>
<reference evidence="1" key="1">
    <citation type="submission" date="2023-01" db="EMBL/GenBank/DDBJ databases">
        <title>Genome assembly of the deep-sea coral Lophelia pertusa.</title>
        <authorList>
            <person name="Herrera S."/>
            <person name="Cordes E."/>
        </authorList>
    </citation>
    <scope>NUCLEOTIDE SEQUENCE</scope>
    <source>
        <strain evidence="1">USNM1676648</strain>
        <tissue evidence="1">Polyp</tissue>
    </source>
</reference>
<organism evidence="1 2">
    <name type="scientific">Desmophyllum pertusum</name>
    <dbReference type="NCBI Taxonomy" id="174260"/>
    <lineage>
        <taxon>Eukaryota</taxon>
        <taxon>Metazoa</taxon>
        <taxon>Cnidaria</taxon>
        <taxon>Anthozoa</taxon>
        <taxon>Hexacorallia</taxon>
        <taxon>Scleractinia</taxon>
        <taxon>Caryophylliina</taxon>
        <taxon>Caryophylliidae</taxon>
        <taxon>Desmophyllum</taxon>
    </lineage>
</organism>
<evidence type="ECO:0000313" key="1">
    <source>
        <dbReference type="EMBL" id="KAJ7365066.1"/>
    </source>
</evidence>